<protein>
    <submittedName>
        <fullName evidence="2">Pentapeptide repeat-containing protein</fullName>
    </submittedName>
</protein>
<dbReference type="Proteomes" id="UP001237823">
    <property type="component" value="Unassembled WGS sequence"/>
</dbReference>
<reference evidence="2 3" key="1">
    <citation type="submission" date="2023-06" db="EMBL/GenBank/DDBJ databases">
        <authorList>
            <person name="Feng G."/>
            <person name="Li J."/>
            <person name="Zhu H."/>
        </authorList>
    </citation>
    <scope>NUCLEOTIDE SEQUENCE [LARGE SCALE GENOMIC DNA]</scope>
    <source>
        <strain evidence="2 3">RHCKG23</strain>
    </source>
</reference>
<organism evidence="2 3">
    <name type="scientific">Curtobacterium citri</name>
    <dbReference type="NCBI Taxonomy" id="3055139"/>
    <lineage>
        <taxon>Bacteria</taxon>
        <taxon>Bacillati</taxon>
        <taxon>Actinomycetota</taxon>
        <taxon>Actinomycetes</taxon>
        <taxon>Micrococcales</taxon>
        <taxon>Microbacteriaceae</taxon>
        <taxon>Curtobacterium</taxon>
    </lineage>
</organism>
<name>A0ABT7T8U0_9MICO</name>
<gene>
    <name evidence="2" type="ORF">QUG92_12870</name>
</gene>
<accession>A0ABT7T8U0</accession>
<dbReference type="Gene3D" id="2.160.20.80">
    <property type="entry name" value="E3 ubiquitin-protein ligase SopA"/>
    <property type="match status" value="1"/>
</dbReference>
<evidence type="ECO:0000313" key="2">
    <source>
        <dbReference type="EMBL" id="MDM7885999.1"/>
    </source>
</evidence>
<sequence length="225" mass="24378">MARTPGKPTGTVAPRITPVDPRDLEDWTPAPGDLLTGDRVEGKRVAVLDLAGERLPDLELEECVVETLRADDADLRGLRVRDSVVETLDAPVLRASSSAWREVRFAGGRVGSAELYDATLNGVEFVGMKLGFVNLRGSTLTDVVFRDCVVDELDVADARLLRVSFPGTSIRAVEGTNSRIEHVDLREADLDRVERLEGLRGATIGSDQLFALAPLLAAQAGYRVD</sequence>
<dbReference type="EMBL" id="JAUCML010000008">
    <property type="protein sequence ID" value="MDM7885999.1"/>
    <property type="molecule type" value="Genomic_DNA"/>
</dbReference>
<evidence type="ECO:0000256" key="1">
    <source>
        <dbReference type="SAM" id="MobiDB-lite"/>
    </source>
</evidence>
<feature type="region of interest" description="Disordered" evidence="1">
    <location>
        <begin position="1"/>
        <end position="35"/>
    </location>
</feature>
<evidence type="ECO:0000313" key="3">
    <source>
        <dbReference type="Proteomes" id="UP001237823"/>
    </source>
</evidence>
<dbReference type="SUPFAM" id="SSF141571">
    <property type="entry name" value="Pentapeptide repeat-like"/>
    <property type="match status" value="1"/>
</dbReference>
<comment type="caution">
    <text evidence="2">The sequence shown here is derived from an EMBL/GenBank/DDBJ whole genome shotgun (WGS) entry which is preliminary data.</text>
</comment>
<proteinExistence type="predicted"/>
<keyword evidence="3" id="KW-1185">Reference proteome</keyword>
<dbReference type="RefSeq" id="WP_289459332.1">
    <property type="nucleotide sequence ID" value="NZ_JAUCML010000008.1"/>
</dbReference>